<dbReference type="AlphaFoldDB" id="A0A7V5NXE1"/>
<feature type="transmembrane region" description="Helical" evidence="8">
    <location>
        <begin position="26"/>
        <end position="47"/>
    </location>
</feature>
<keyword evidence="5 8" id="KW-0645">Protease</keyword>
<keyword evidence="6 8" id="KW-0378">Hydrolase</keyword>
<comment type="catalytic activity">
    <reaction evidence="1 8">
        <text>Cleavage of hydrophobic, N-terminal signal or leader sequences from secreted and periplasmic proteins.</text>
        <dbReference type="EC" id="3.4.21.89"/>
    </reaction>
</comment>
<protein>
    <recommendedName>
        <fullName evidence="4 8">Signal peptidase I</fullName>
        <ecNumber evidence="3 8">3.4.21.89</ecNumber>
    </recommendedName>
</protein>
<name>A0A7V5NXE1_9PROT</name>
<dbReference type="InterPro" id="IPR000223">
    <property type="entry name" value="Pept_S26A_signal_pept_1"/>
</dbReference>
<dbReference type="GO" id="GO:0004252">
    <property type="term" value="F:serine-type endopeptidase activity"/>
    <property type="evidence" value="ECO:0007669"/>
    <property type="project" value="InterPro"/>
</dbReference>
<dbReference type="PROSITE" id="PS00761">
    <property type="entry name" value="SPASE_I_3"/>
    <property type="match status" value="1"/>
</dbReference>
<dbReference type="Proteomes" id="UP000885806">
    <property type="component" value="Unassembled WGS sequence"/>
</dbReference>
<dbReference type="EC" id="3.4.21.89" evidence="3 8"/>
<dbReference type="InterPro" id="IPR019756">
    <property type="entry name" value="Pept_S26A_signal_pept_1_Ser-AS"/>
</dbReference>
<dbReference type="PANTHER" id="PTHR43390">
    <property type="entry name" value="SIGNAL PEPTIDASE I"/>
    <property type="match status" value="1"/>
</dbReference>
<dbReference type="SUPFAM" id="SSF51306">
    <property type="entry name" value="LexA/Signal peptidase"/>
    <property type="match status" value="1"/>
</dbReference>
<dbReference type="InterPro" id="IPR036286">
    <property type="entry name" value="LexA/Signal_pep-like_sf"/>
</dbReference>
<dbReference type="CDD" id="cd06530">
    <property type="entry name" value="S26_SPase_I"/>
    <property type="match status" value="1"/>
</dbReference>
<keyword evidence="8" id="KW-0472">Membrane</keyword>
<feature type="active site" evidence="7">
    <location>
        <position position="116"/>
    </location>
</feature>
<comment type="caution">
    <text evidence="10">The sequence shown here is derived from an EMBL/GenBank/DDBJ whole genome shotgun (WGS) entry which is preliminary data.</text>
</comment>
<dbReference type="InterPro" id="IPR019533">
    <property type="entry name" value="Peptidase_S26"/>
</dbReference>
<dbReference type="PANTHER" id="PTHR43390:SF1">
    <property type="entry name" value="CHLOROPLAST PROCESSING PEPTIDASE"/>
    <property type="match status" value="1"/>
</dbReference>
<dbReference type="PRINTS" id="PR00727">
    <property type="entry name" value="LEADERPTASE"/>
</dbReference>
<evidence type="ECO:0000256" key="3">
    <source>
        <dbReference type="ARBA" id="ARBA00013208"/>
    </source>
</evidence>
<dbReference type="GO" id="GO:0016020">
    <property type="term" value="C:membrane"/>
    <property type="evidence" value="ECO:0007669"/>
    <property type="project" value="UniProtKB-SubCell"/>
</dbReference>
<evidence type="ECO:0000256" key="5">
    <source>
        <dbReference type="ARBA" id="ARBA00022670"/>
    </source>
</evidence>
<evidence type="ECO:0000256" key="1">
    <source>
        <dbReference type="ARBA" id="ARBA00000677"/>
    </source>
</evidence>
<comment type="subcellular location">
    <subcellularLocation>
        <location evidence="8">Membrane</location>
        <topology evidence="8">Single-pass type II membrane protein</topology>
    </subcellularLocation>
</comment>
<dbReference type="GO" id="GO:0009003">
    <property type="term" value="F:signal peptidase activity"/>
    <property type="evidence" value="ECO:0007669"/>
    <property type="project" value="UniProtKB-EC"/>
</dbReference>
<dbReference type="Pfam" id="PF10502">
    <property type="entry name" value="Peptidase_S26"/>
    <property type="match status" value="1"/>
</dbReference>
<feature type="domain" description="Peptidase S26" evidence="9">
    <location>
        <begin position="27"/>
        <end position="234"/>
    </location>
</feature>
<organism evidence="10">
    <name type="scientific">Hellea balneolensis</name>
    <dbReference type="NCBI Taxonomy" id="287478"/>
    <lineage>
        <taxon>Bacteria</taxon>
        <taxon>Pseudomonadati</taxon>
        <taxon>Pseudomonadota</taxon>
        <taxon>Alphaproteobacteria</taxon>
        <taxon>Maricaulales</taxon>
        <taxon>Robiginitomaculaceae</taxon>
        <taxon>Hellea</taxon>
    </lineage>
</organism>
<evidence type="ECO:0000313" key="10">
    <source>
        <dbReference type="EMBL" id="HHI89019.1"/>
    </source>
</evidence>
<reference evidence="10" key="1">
    <citation type="journal article" date="2020" name="mSystems">
        <title>Genome- and Community-Level Interaction Insights into Carbon Utilization and Element Cycling Functions of Hydrothermarchaeota in Hydrothermal Sediment.</title>
        <authorList>
            <person name="Zhou Z."/>
            <person name="Liu Y."/>
            <person name="Xu W."/>
            <person name="Pan J."/>
            <person name="Luo Z.H."/>
            <person name="Li M."/>
        </authorList>
    </citation>
    <scope>NUCLEOTIDE SEQUENCE [LARGE SCALE GENOMIC DNA]</scope>
    <source>
        <strain evidence="10">HyVt-538</strain>
    </source>
</reference>
<keyword evidence="8" id="KW-0812">Transmembrane</keyword>
<dbReference type="Gene3D" id="2.10.109.10">
    <property type="entry name" value="Umud Fragment, subunit A"/>
    <property type="match status" value="1"/>
</dbReference>
<dbReference type="GO" id="GO:0006465">
    <property type="term" value="P:signal peptide processing"/>
    <property type="evidence" value="ECO:0007669"/>
    <property type="project" value="InterPro"/>
</dbReference>
<sequence length="257" mass="29537">MHKVKSEAVAEPEVKKTGKQIIREEIGFWVGLLLFLGVFFNFVFGHFKIPSESMLPTLEVGDHLYVSKLTYGASRESLIWPFRKLPLPDGRVFGREFRRGDVIVFRNPRSGMIMIKRLIGIPGDIVETRHGQLYINNKLVKRTPVDEFSYRQHRGPVAHVTEYEQQLPGQKRPFHIFERGDAYPLDNTGPYAIPPGKLFFMGDNRDNSEDSRAPGGPGFVPETYVIGQAKMIMYSFHHCKKEKGLRCPKGRRFFIKL</sequence>
<dbReference type="InterPro" id="IPR019758">
    <property type="entry name" value="Pept_S26A_signal_pept_1_CS"/>
</dbReference>
<accession>A0A7V5NXE1</accession>
<evidence type="ECO:0000259" key="9">
    <source>
        <dbReference type="Pfam" id="PF10502"/>
    </source>
</evidence>
<evidence type="ECO:0000256" key="8">
    <source>
        <dbReference type="RuleBase" id="RU362042"/>
    </source>
</evidence>
<gene>
    <name evidence="10" type="primary">lepB</name>
    <name evidence="10" type="ORF">ENK01_03615</name>
</gene>
<dbReference type="PROSITE" id="PS00501">
    <property type="entry name" value="SPASE_I_1"/>
    <property type="match status" value="1"/>
</dbReference>
<keyword evidence="8" id="KW-1133">Transmembrane helix</keyword>
<evidence type="ECO:0000256" key="4">
    <source>
        <dbReference type="ARBA" id="ARBA00019232"/>
    </source>
</evidence>
<evidence type="ECO:0000256" key="7">
    <source>
        <dbReference type="PIRSR" id="PIRSR600223-1"/>
    </source>
</evidence>
<evidence type="ECO:0000256" key="6">
    <source>
        <dbReference type="ARBA" id="ARBA00022801"/>
    </source>
</evidence>
<proteinExistence type="inferred from homology"/>
<feature type="active site" evidence="7">
    <location>
        <position position="53"/>
    </location>
</feature>
<dbReference type="EMBL" id="DROP01000244">
    <property type="protein sequence ID" value="HHI89019.1"/>
    <property type="molecule type" value="Genomic_DNA"/>
</dbReference>
<comment type="similarity">
    <text evidence="2 8">Belongs to the peptidase S26 family.</text>
</comment>
<dbReference type="NCBIfam" id="TIGR02227">
    <property type="entry name" value="sigpep_I_bact"/>
    <property type="match status" value="1"/>
</dbReference>
<evidence type="ECO:0000256" key="2">
    <source>
        <dbReference type="ARBA" id="ARBA00009370"/>
    </source>
</evidence>